<dbReference type="Pfam" id="PF01159">
    <property type="entry name" value="Ribosomal_L6e"/>
    <property type="match status" value="1"/>
</dbReference>
<dbReference type="Proteomes" id="UP000011518">
    <property type="component" value="Unassembled WGS sequence"/>
</dbReference>
<keyword evidence="6" id="KW-1185">Reference proteome</keyword>
<dbReference type="InterPro" id="IPR005568">
    <property type="entry name" value="Ribosomal_uL6_N"/>
</dbReference>
<dbReference type="PANTHER" id="PTHR10715">
    <property type="entry name" value="60S RIBOSOMAL PROTEIN L6"/>
    <property type="match status" value="1"/>
</dbReference>
<comment type="subunit">
    <text evidence="2">Component of the large ribosomal subunit. May bind IPO9 with low affinity.</text>
</comment>
<keyword evidence="3" id="KW-1133">Transmembrane helix</keyword>
<evidence type="ECO:0000313" key="6">
    <source>
        <dbReference type="Proteomes" id="UP000011518"/>
    </source>
</evidence>
<reference evidence="6" key="2">
    <citation type="journal article" date="2013" name="Nat. Commun.">
        <title>Genome of the Chinese tree shrew.</title>
        <authorList>
            <person name="Fan Y."/>
            <person name="Huang Z.Y."/>
            <person name="Cao C.C."/>
            <person name="Chen C.S."/>
            <person name="Chen Y.X."/>
            <person name="Fan D.D."/>
            <person name="He J."/>
            <person name="Hou H.L."/>
            <person name="Hu L."/>
            <person name="Hu X.T."/>
            <person name="Jiang X.T."/>
            <person name="Lai R."/>
            <person name="Lang Y.S."/>
            <person name="Liang B."/>
            <person name="Liao S.G."/>
            <person name="Mu D."/>
            <person name="Ma Y.Y."/>
            <person name="Niu Y.Y."/>
            <person name="Sun X.Q."/>
            <person name="Xia J.Q."/>
            <person name="Xiao J."/>
            <person name="Xiong Z.Q."/>
            <person name="Xu L."/>
            <person name="Yang L."/>
            <person name="Zhang Y."/>
            <person name="Zhao W."/>
            <person name="Zhao X.D."/>
            <person name="Zheng Y.T."/>
            <person name="Zhou J.M."/>
            <person name="Zhu Y.B."/>
            <person name="Zhang G.J."/>
            <person name="Wang J."/>
            <person name="Yao Y.G."/>
        </authorList>
    </citation>
    <scope>NUCLEOTIDE SEQUENCE [LARGE SCALE GENOMIC DNA]</scope>
</reference>
<reference evidence="6" key="1">
    <citation type="submission" date="2012-07" db="EMBL/GenBank/DDBJ databases">
        <title>Genome of the Chinese tree shrew, a rising model animal genetically related to primates.</title>
        <authorList>
            <person name="Zhang G."/>
            <person name="Fan Y."/>
            <person name="Yao Y."/>
            <person name="Huang Z."/>
        </authorList>
    </citation>
    <scope>NUCLEOTIDE SEQUENCE [LARGE SCALE GENOMIC DNA]</scope>
</reference>
<evidence type="ECO:0000313" key="5">
    <source>
        <dbReference type="EMBL" id="ELW67968.1"/>
    </source>
</evidence>
<evidence type="ECO:0000256" key="1">
    <source>
        <dbReference type="ARBA" id="ARBA00034092"/>
    </source>
</evidence>
<dbReference type="AlphaFoldDB" id="L9KZ45"/>
<gene>
    <name evidence="5" type="ORF">TREES_T100013084</name>
</gene>
<dbReference type="InterPro" id="IPR000915">
    <property type="entry name" value="60S_ribosomal_eL6"/>
</dbReference>
<proteinExistence type="predicted"/>
<keyword evidence="3" id="KW-0472">Membrane</keyword>
<dbReference type="Pfam" id="PF03868">
    <property type="entry name" value="Ribosomal_L6e_N"/>
    <property type="match status" value="1"/>
</dbReference>
<feature type="domain" description="Large ribosomal subunit protein uL6 N-terminal" evidence="4">
    <location>
        <begin position="2"/>
        <end position="59"/>
    </location>
</feature>
<dbReference type="GO" id="GO:0003723">
    <property type="term" value="F:RNA binding"/>
    <property type="evidence" value="ECO:0007669"/>
    <property type="project" value="TreeGrafter"/>
</dbReference>
<dbReference type="STRING" id="246437.L9KZ45"/>
<keyword evidence="5" id="KW-0687">Ribonucleoprotein</keyword>
<evidence type="ECO:0000256" key="3">
    <source>
        <dbReference type="SAM" id="Phobius"/>
    </source>
</evidence>
<evidence type="ECO:0000256" key="2">
    <source>
        <dbReference type="ARBA" id="ARBA00046388"/>
    </source>
</evidence>
<name>L9KZ45_TUPCH</name>
<evidence type="ECO:0000259" key="4">
    <source>
        <dbReference type="Pfam" id="PF03868"/>
    </source>
</evidence>
<dbReference type="GO" id="GO:0000027">
    <property type="term" value="P:ribosomal large subunit assembly"/>
    <property type="evidence" value="ECO:0007669"/>
    <property type="project" value="TreeGrafter"/>
</dbReference>
<comment type="function">
    <text evidence="1">Component of the large ribosomal subunit. The ribosome is a large ribonucleoprotein complex responsible for the synthesis of proteins in the cell.</text>
</comment>
<accession>L9KZ45</accession>
<keyword evidence="3" id="KW-0812">Transmembrane</keyword>
<sequence>MAKKRKPHCSRNPVLVRGIGRYSWSAMYSSKAKYKRKYAATKSRIEKKKEKVLATVTKPVGGDKNDGTWVVKLRKMPRGKRVVFLKQLSSGLLLVTGPLHLTNAYFKKKKLQKSRHQEEIFDTEEEKYDISEQHKIDHKLWTRKFFQKANRIWTTVILSVYWENLYILVTIHFTNERSPKEAELSLLISFAKIPQSAHFHGLQIPLFTPFLVTNMRVQEEEAFPQECSIQLVTMPENTLQQCG</sequence>
<feature type="transmembrane region" description="Helical" evidence="3">
    <location>
        <begin position="82"/>
        <end position="101"/>
    </location>
</feature>
<dbReference type="GO" id="GO:0003735">
    <property type="term" value="F:structural constituent of ribosome"/>
    <property type="evidence" value="ECO:0007669"/>
    <property type="project" value="InterPro"/>
</dbReference>
<dbReference type="EMBL" id="KB320590">
    <property type="protein sequence ID" value="ELW67968.1"/>
    <property type="molecule type" value="Genomic_DNA"/>
</dbReference>
<dbReference type="PANTHER" id="PTHR10715:SF0">
    <property type="entry name" value="LARGE RIBOSOMAL SUBUNIT PROTEIN EL6"/>
    <property type="match status" value="1"/>
</dbReference>
<dbReference type="GO" id="GO:0002181">
    <property type="term" value="P:cytoplasmic translation"/>
    <property type="evidence" value="ECO:0007669"/>
    <property type="project" value="TreeGrafter"/>
</dbReference>
<dbReference type="SUPFAM" id="SSF50104">
    <property type="entry name" value="Translation proteins SH3-like domain"/>
    <property type="match status" value="1"/>
</dbReference>
<protein>
    <submittedName>
        <fullName evidence="5">60S ribosomal protein L6</fullName>
    </submittedName>
</protein>
<dbReference type="GO" id="GO:0022625">
    <property type="term" value="C:cytosolic large ribosomal subunit"/>
    <property type="evidence" value="ECO:0007669"/>
    <property type="project" value="TreeGrafter"/>
</dbReference>
<dbReference type="InterPro" id="IPR008991">
    <property type="entry name" value="Translation_prot_SH3-like_sf"/>
</dbReference>
<dbReference type="InParanoid" id="L9KZ45"/>
<organism evidence="5 6">
    <name type="scientific">Tupaia chinensis</name>
    <name type="common">Chinese tree shrew</name>
    <name type="synonym">Tupaia belangeri chinensis</name>
    <dbReference type="NCBI Taxonomy" id="246437"/>
    <lineage>
        <taxon>Eukaryota</taxon>
        <taxon>Metazoa</taxon>
        <taxon>Chordata</taxon>
        <taxon>Craniata</taxon>
        <taxon>Vertebrata</taxon>
        <taxon>Euteleostomi</taxon>
        <taxon>Mammalia</taxon>
        <taxon>Eutheria</taxon>
        <taxon>Euarchontoglires</taxon>
        <taxon>Scandentia</taxon>
        <taxon>Tupaiidae</taxon>
        <taxon>Tupaia</taxon>
    </lineage>
</organism>
<keyword evidence="5" id="KW-0689">Ribosomal protein</keyword>